<dbReference type="Proteomes" id="UP001055940">
    <property type="component" value="Chromosome"/>
</dbReference>
<feature type="transmembrane region" description="Helical" evidence="1">
    <location>
        <begin position="83"/>
        <end position="112"/>
    </location>
</feature>
<gene>
    <name evidence="2" type="ORF">NE857_18555</name>
</gene>
<accession>A0ABY5D2K8</accession>
<feature type="transmembrane region" description="Helical" evidence="1">
    <location>
        <begin position="124"/>
        <end position="142"/>
    </location>
</feature>
<protein>
    <submittedName>
        <fullName evidence="2">Uncharacterized protein</fullName>
    </submittedName>
</protein>
<reference evidence="2" key="1">
    <citation type="submission" date="2022-06" db="EMBL/GenBank/DDBJ databases">
        <authorList>
            <person name="Ping M."/>
        </authorList>
    </citation>
    <scope>NUCLEOTIDE SEQUENCE</scope>
    <source>
        <strain evidence="2">JCM11759T</strain>
    </source>
</reference>
<keyword evidence="1" id="KW-0812">Transmembrane</keyword>
<organism evidence="2 3">
    <name type="scientific">Nocardiopsis exhalans</name>
    <dbReference type="NCBI Taxonomy" id="163604"/>
    <lineage>
        <taxon>Bacteria</taxon>
        <taxon>Bacillati</taxon>
        <taxon>Actinomycetota</taxon>
        <taxon>Actinomycetes</taxon>
        <taxon>Streptosporangiales</taxon>
        <taxon>Nocardiopsidaceae</taxon>
        <taxon>Nocardiopsis</taxon>
    </lineage>
</organism>
<proteinExistence type="predicted"/>
<dbReference type="RefSeq" id="WP_254416926.1">
    <property type="nucleotide sequence ID" value="NZ_BAAAJB010000074.1"/>
</dbReference>
<keyword evidence="1" id="KW-1133">Transmembrane helix</keyword>
<feature type="transmembrane region" description="Helical" evidence="1">
    <location>
        <begin position="154"/>
        <end position="175"/>
    </location>
</feature>
<dbReference type="EMBL" id="CP099837">
    <property type="protein sequence ID" value="USY17351.1"/>
    <property type="molecule type" value="Genomic_DNA"/>
</dbReference>
<name>A0ABY5D2K8_9ACTN</name>
<keyword evidence="1" id="KW-0472">Membrane</keyword>
<evidence type="ECO:0000313" key="3">
    <source>
        <dbReference type="Proteomes" id="UP001055940"/>
    </source>
</evidence>
<evidence type="ECO:0000256" key="1">
    <source>
        <dbReference type="SAM" id="Phobius"/>
    </source>
</evidence>
<keyword evidence="3" id="KW-1185">Reference proteome</keyword>
<evidence type="ECO:0000313" key="2">
    <source>
        <dbReference type="EMBL" id="USY17351.1"/>
    </source>
</evidence>
<sequence>MARCPMCSAQDRTTKVSAVVRSGTTTTRTTGSSKLQARDQFTQLDYTVGQARHNTTTRSQSSLAAQLSFPSGPRPPVRFARGFGILLFAMATVAMSVNGVLALVPAVVTGLLVHRWGGGSAKTALLAAVGLFYLLGVLSYLLTDLGVHRMTGFLLTLAMSLTYAALGLALILWDLRRAEARRKRANAGSAHRERAWQAWQRLYYCSRDDVVFDPATRSCDPPSAMRRLIGHPAA</sequence>